<comment type="caution">
    <text evidence="2">The sequence shown here is derived from an EMBL/GenBank/DDBJ whole genome shotgun (WGS) entry which is preliminary data.</text>
</comment>
<keyword evidence="3" id="KW-1185">Reference proteome</keyword>
<keyword evidence="1" id="KW-0812">Transmembrane</keyword>
<evidence type="ECO:0000256" key="1">
    <source>
        <dbReference type="SAM" id="Phobius"/>
    </source>
</evidence>
<dbReference type="AlphaFoldDB" id="A0A2W7R037"/>
<organism evidence="2 3">
    <name type="scientific">Algoriphagus chordae</name>
    <dbReference type="NCBI Taxonomy" id="237019"/>
    <lineage>
        <taxon>Bacteria</taxon>
        <taxon>Pseudomonadati</taxon>
        <taxon>Bacteroidota</taxon>
        <taxon>Cytophagia</taxon>
        <taxon>Cytophagales</taxon>
        <taxon>Cyclobacteriaceae</taxon>
        <taxon>Algoriphagus</taxon>
    </lineage>
</organism>
<evidence type="ECO:0000313" key="2">
    <source>
        <dbReference type="EMBL" id="PZX54163.1"/>
    </source>
</evidence>
<name>A0A2W7R037_9BACT</name>
<accession>A0A2W7R037</accession>
<dbReference type="OrthoDB" id="826473at2"/>
<keyword evidence="1" id="KW-0472">Membrane</keyword>
<feature type="transmembrane region" description="Helical" evidence="1">
    <location>
        <begin position="6"/>
        <end position="26"/>
    </location>
</feature>
<protein>
    <recommendedName>
        <fullName evidence="4">YtxH-like protein</fullName>
    </recommendedName>
</protein>
<gene>
    <name evidence="2" type="ORF">LV85_01503</name>
</gene>
<evidence type="ECO:0008006" key="4">
    <source>
        <dbReference type="Google" id="ProtNLM"/>
    </source>
</evidence>
<evidence type="ECO:0000313" key="3">
    <source>
        <dbReference type="Proteomes" id="UP000248882"/>
    </source>
</evidence>
<keyword evidence="1" id="KW-1133">Transmembrane helix</keyword>
<dbReference type="RefSeq" id="WP_146260442.1">
    <property type="nucleotide sequence ID" value="NZ_QKZT01000005.1"/>
</dbReference>
<proteinExistence type="predicted"/>
<dbReference type="EMBL" id="QKZT01000005">
    <property type="protein sequence ID" value="PZX54163.1"/>
    <property type="molecule type" value="Genomic_DNA"/>
</dbReference>
<reference evidence="2 3" key="1">
    <citation type="submission" date="2018-06" db="EMBL/GenBank/DDBJ databases">
        <title>Genomic Encyclopedia of Archaeal and Bacterial Type Strains, Phase II (KMG-II): from individual species to whole genera.</title>
        <authorList>
            <person name="Goeker M."/>
        </authorList>
    </citation>
    <scope>NUCLEOTIDE SEQUENCE [LARGE SCALE GENOMIC DNA]</scope>
    <source>
        <strain evidence="2 3">DSM 19830</strain>
    </source>
</reference>
<dbReference type="Proteomes" id="UP000248882">
    <property type="component" value="Unassembled WGS sequence"/>
</dbReference>
<sequence length="83" mass="9129">MNKSAINKTLWLSGLVTGAMVGAYLYKNKDDFGPQKEKLNNLLGDFQTIIGDLKTKLLEVKSEGLEATKTALQSAKEKVDKVK</sequence>